<reference evidence="2" key="1">
    <citation type="submission" date="2019-06" db="EMBL/GenBank/DDBJ databases">
        <authorList>
            <person name="Zheng W."/>
        </authorList>
    </citation>
    <scope>NUCLEOTIDE SEQUENCE</scope>
    <source>
        <strain evidence="2">QDHG01</strain>
    </source>
</reference>
<feature type="region of interest" description="Disordered" evidence="1">
    <location>
        <begin position="126"/>
        <end position="151"/>
    </location>
</feature>
<evidence type="ECO:0000313" key="3">
    <source>
        <dbReference type="Proteomes" id="UP000785679"/>
    </source>
</evidence>
<dbReference type="EMBL" id="RRYP01000821">
    <property type="protein sequence ID" value="TNV86811.1"/>
    <property type="molecule type" value="Genomic_DNA"/>
</dbReference>
<organism evidence="2 3">
    <name type="scientific">Halteria grandinella</name>
    <dbReference type="NCBI Taxonomy" id="5974"/>
    <lineage>
        <taxon>Eukaryota</taxon>
        <taxon>Sar</taxon>
        <taxon>Alveolata</taxon>
        <taxon>Ciliophora</taxon>
        <taxon>Intramacronucleata</taxon>
        <taxon>Spirotrichea</taxon>
        <taxon>Stichotrichia</taxon>
        <taxon>Sporadotrichida</taxon>
        <taxon>Halteriidae</taxon>
        <taxon>Halteria</taxon>
    </lineage>
</organism>
<gene>
    <name evidence="2" type="ORF">FGO68_gene7934</name>
</gene>
<feature type="compositionally biased region" description="Polar residues" evidence="1">
    <location>
        <begin position="126"/>
        <end position="143"/>
    </location>
</feature>
<protein>
    <submittedName>
        <fullName evidence="2">Uncharacterized protein</fullName>
    </submittedName>
</protein>
<dbReference type="AlphaFoldDB" id="A0A8J8T9W8"/>
<sequence>MLKKWETLKENIDVMSLMTIRTKPSRSVSSTSKNGDTKLKDFLCVLCQQHLFLFQKKQTSQRKTLANPNLMNTNEFQVIVTKNKTTKGRKSVKINMSRTSKEGAQGGGGQVEYPAFGRQLDSQYINNEDASPTNANNINSNTHGPMVGAATHDESRNFGVTQDENTLLLSGSPDYYLNIEFAKLTTIKNNQGYKCGFNLTFRDKSHDFLIQLDNQENNQQSPRFPEIQIASGLLATAKLPNQAQDVSGSRVFIGPGIAGGLDDQANKVGGLRGGTNVALPGTLSYLSNNALNSGLAGNNANSGGNLPSFKGGRKCPGGITVDLEYGQDYIMDLKNTFKNWMSHLNEWVVRSQNLKKFNVVCQIGVGGQA</sequence>
<proteinExistence type="predicted"/>
<evidence type="ECO:0000313" key="2">
    <source>
        <dbReference type="EMBL" id="TNV86811.1"/>
    </source>
</evidence>
<evidence type="ECO:0000256" key="1">
    <source>
        <dbReference type="SAM" id="MobiDB-lite"/>
    </source>
</evidence>
<dbReference type="Proteomes" id="UP000785679">
    <property type="component" value="Unassembled WGS sequence"/>
</dbReference>
<accession>A0A8J8T9W8</accession>
<comment type="caution">
    <text evidence="2">The sequence shown here is derived from an EMBL/GenBank/DDBJ whole genome shotgun (WGS) entry which is preliminary data.</text>
</comment>
<keyword evidence="3" id="KW-1185">Reference proteome</keyword>
<name>A0A8J8T9W8_HALGN</name>